<evidence type="ECO:0000256" key="4">
    <source>
        <dbReference type="ARBA" id="ARBA00022475"/>
    </source>
</evidence>
<reference evidence="19 20" key="1">
    <citation type="journal article" date="2017" name="Nat. Commun.">
        <title>Genome assembly with in vitro proximity ligation data and whole-genome triplication in lettuce.</title>
        <authorList>
            <person name="Reyes-Chin-Wo S."/>
            <person name="Wang Z."/>
            <person name="Yang X."/>
            <person name="Kozik A."/>
            <person name="Arikit S."/>
            <person name="Song C."/>
            <person name="Xia L."/>
            <person name="Froenicke L."/>
            <person name="Lavelle D.O."/>
            <person name="Truco M.J."/>
            <person name="Xia R."/>
            <person name="Zhu S."/>
            <person name="Xu C."/>
            <person name="Xu H."/>
            <person name="Xu X."/>
            <person name="Cox K."/>
            <person name="Korf I."/>
            <person name="Meyers B.C."/>
            <person name="Michelmore R.W."/>
        </authorList>
    </citation>
    <scope>NUCLEOTIDE SEQUENCE [LARGE SCALE GENOMIC DNA]</scope>
    <source>
        <strain evidence="20">cv. Salinas</strain>
        <tissue evidence="19">Seedlings</tissue>
    </source>
</reference>
<keyword evidence="14" id="KW-0675">Receptor</keyword>
<evidence type="ECO:0000256" key="6">
    <source>
        <dbReference type="ARBA" id="ARBA00022679"/>
    </source>
</evidence>
<dbReference type="PROSITE" id="PS00108">
    <property type="entry name" value="PROTEIN_KINASE_ST"/>
    <property type="match status" value="1"/>
</dbReference>
<comment type="caution">
    <text evidence="19">The sequence shown here is derived from an EMBL/GenBank/DDBJ whole genome shotgun (WGS) entry which is preliminary data.</text>
</comment>
<dbReference type="EMBL" id="NBSK02000005">
    <property type="protein sequence ID" value="KAJ0206160.1"/>
    <property type="molecule type" value="Genomic_DNA"/>
</dbReference>
<dbReference type="InterPro" id="IPR017441">
    <property type="entry name" value="Protein_kinase_ATP_BS"/>
</dbReference>
<protein>
    <recommendedName>
        <fullName evidence="18">Protein kinase domain-containing protein</fullName>
    </recommendedName>
</protein>
<dbReference type="GO" id="GO:0005524">
    <property type="term" value="F:ATP binding"/>
    <property type="evidence" value="ECO:0007669"/>
    <property type="project" value="UniProtKB-UniRule"/>
</dbReference>
<dbReference type="InterPro" id="IPR011009">
    <property type="entry name" value="Kinase-like_dom_sf"/>
</dbReference>
<feature type="binding site" evidence="16">
    <location>
        <position position="56"/>
    </location>
    <ligand>
        <name>ATP</name>
        <dbReference type="ChEBI" id="CHEBI:30616"/>
    </ligand>
</feature>
<evidence type="ECO:0000256" key="12">
    <source>
        <dbReference type="ARBA" id="ARBA00022989"/>
    </source>
</evidence>
<keyword evidence="4" id="KW-1003">Cell membrane</keyword>
<dbReference type="SMART" id="SM00220">
    <property type="entry name" value="S_TKc"/>
    <property type="match status" value="1"/>
</dbReference>
<gene>
    <name evidence="19" type="ORF">LSAT_V11C500246410</name>
</gene>
<keyword evidence="8" id="KW-0732">Signal</keyword>
<keyword evidence="11 16" id="KW-0067">ATP-binding</keyword>
<keyword evidence="7" id="KW-0812">Transmembrane</keyword>
<keyword evidence="13" id="KW-0472">Membrane</keyword>
<evidence type="ECO:0000256" key="16">
    <source>
        <dbReference type="PROSITE-ProRule" id="PRU10141"/>
    </source>
</evidence>
<comment type="similarity">
    <text evidence="17">Belongs to the protein kinase superfamily.</text>
</comment>
<dbReference type="GO" id="GO:0005886">
    <property type="term" value="C:plasma membrane"/>
    <property type="evidence" value="ECO:0000318"/>
    <property type="project" value="GO_Central"/>
</dbReference>
<comment type="similarity">
    <text evidence="3">In the C-terminal section; belongs to the protein kinase superfamily. Ser/Thr protein kinase family.</text>
</comment>
<feature type="domain" description="Protein kinase" evidence="18">
    <location>
        <begin position="25"/>
        <end position="302"/>
    </location>
</feature>
<comment type="subcellular location">
    <subcellularLocation>
        <location evidence="1">Cell membrane</location>
        <topology evidence="1">Single-pass type I membrane protein</topology>
    </subcellularLocation>
</comment>
<dbReference type="PROSITE" id="PS00107">
    <property type="entry name" value="PROTEIN_KINASE_ATP"/>
    <property type="match status" value="1"/>
</dbReference>
<evidence type="ECO:0000256" key="17">
    <source>
        <dbReference type="RuleBase" id="RU000304"/>
    </source>
</evidence>
<dbReference type="FunFam" id="3.30.200.20:FF:000039">
    <property type="entry name" value="receptor-like protein kinase FERONIA"/>
    <property type="match status" value="1"/>
</dbReference>
<evidence type="ECO:0000313" key="19">
    <source>
        <dbReference type="EMBL" id="KAJ0206160.1"/>
    </source>
</evidence>
<evidence type="ECO:0000256" key="2">
    <source>
        <dbReference type="ARBA" id="ARBA00008536"/>
    </source>
</evidence>
<dbReference type="Proteomes" id="UP000235145">
    <property type="component" value="Unassembled WGS sequence"/>
</dbReference>
<dbReference type="GO" id="GO:0004714">
    <property type="term" value="F:transmembrane receptor protein tyrosine kinase activity"/>
    <property type="evidence" value="ECO:0007669"/>
    <property type="project" value="InterPro"/>
</dbReference>
<dbReference type="PANTHER" id="PTHR27003:SF380">
    <property type="entry name" value="MITOGEN-ACTIVATED PROTEIN (MAP) KINASE KINASE KINASE STE11, CRYPTOCOCCUS-RELATED"/>
    <property type="match status" value="1"/>
</dbReference>
<evidence type="ECO:0000259" key="18">
    <source>
        <dbReference type="PROSITE" id="PS50011"/>
    </source>
</evidence>
<dbReference type="GO" id="GO:0002229">
    <property type="term" value="P:defense response to oomycetes"/>
    <property type="evidence" value="ECO:0007669"/>
    <property type="project" value="UniProtKB-ARBA"/>
</dbReference>
<dbReference type="AlphaFoldDB" id="A0A9R1VJU3"/>
<evidence type="ECO:0000256" key="8">
    <source>
        <dbReference type="ARBA" id="ARBA00022729"/>
    </source>
</evidence>
<evidence type="ECO:0000256" key="11">
    <source>
        <dbReference type="ARBA" id="ARBA00022840"/>
    </source>
</evidence>
<evidence type="ECO:0000256" key="5">
    <source>
        <dbReference type="ARBA" id="ARBA00022527"/>
    </source>
</evidence>
<comment type="similarity">
    <text evidence="2">In the N-terminal section; belongs to the leguminous lectin family.</text>
</comment>
<accession>A0A9R1VJU3</accession>
<keyword evidence="6" id="KW-0808">Transferase</keyword>
<organism evidence="19 20">
    <name type="scientific">Lactuca sativa</name>
    <name type="common">Garden lettuce</name>
    <dbReference type="NCBI Taxonomy" id="4236"/>
    <lineage>
        <taxon>Eukaryota</taxon>
        <taxon>Viridiplantae</taxon>
        <taxon>Streptophyta</taxon>
        <taxon>Embryophyta</taxon>
        <taxon>Tracheophyta</taxon>
        <taxon>Spermatophyta</taxon>
        <taxon>Magnoliopsida</taxon>
        <taxon>eudicotyledons</taxon>
        <taxon>Gunneridae</taxon>
        <taxon>Pentapetalae</taxon>
        <taxon>asterids</taxon>
        <taxon>campanulids</taxon>
        <taxon>Asterales</taxon>
        <taxon>Asteraceae</taxon>
        <taxon>Cichorioideae</taxon>
        <taxon>Cichorieae</taxon>
        <taxon>Lactucinae</taxon>
        <taxon>Lactuca</taxon>
    </lineage>
</organism>
<keyword evidence="5 17" id="KW-0723">Serine/threonine-protein kinase</keyword>
<dbReference type="Gramene" id="rna-gnl|WGS:NBSK|LSAT_5X48961_mrna">
    <property type="protein sequence ID" value="cds-PLY69633.1"/>
    <property type="gene ID" value="gene-LSAT_5X48961"/>
</dbReference>
<dbReference type="GO" id="GO:0004672">
    <property type="term" value="F:protein kinase activity"/>
    <property type="evidence" value="ECO:0000318"/>
    <property type="project" value="GO_Central"/>
</dbReference>
<proteinExistence type="inferred from homology"/>
<dbReference type="Gene3D" id="1.10.510.10">
    <property type="entry name" value="Transferase(Phosphotransferase) domain 1"/>
    <property type="match status" value="1"/>
</dbReference>
<sequence>MSSIMEEFDHLKIQMEDIKSATCNFSQDRWIGGGGFGSVYKGELSLPTGPTMVAFKRLDQRSDQGNPEFWKEVMMLSKYKHENLISLLHFCIEGDERVLVYEYAPRGSLDRYLSDATLTWNQRLHICIGVARALKYLHDPMQTQQRLIHRDMKSSNILLDDNWNAKVSDFGLSKIGPANQPQTYLVSRPVGTLGYCDPLYSEMGFLSKESDVYSFGVVLFEVLCGRSCCEYSNGKLINILVQKWIKCYNENKLKDIIFQDLKGQTVWDSVMTFSAIANRCLKRDRKDRPTMHQIVNALEVALQKQGNAYVETPLFAGEDGYHSFPMPTVPYGVQRFQ</sequence>
<evidence type="ECO:0000313" key="20">
    <source>
        <dbReference type="Proteomes" id="UP000235145"/>
    </source>
</evidence>
<keyword evidence="15" id="KW-0325">Glycoprotein</keyword>
<keyword evidence="10" id="KW-0418">Kinase</keyword>
<dbReference type="InterPro" id="IPR001245">
    <property type="entry name" value="Ser-Thr/Tyr_kinase_cat_dom"/>
</dbReference>
<evidence type="ECO:0000256" key="9">
    <source>
        <dbReference type="ARBA" id="ARBA00022741"/>
    </source>
</evidence>
<dbReference type="InterPro" id="IPR000719">
    <property type="entry name" value="Prot_kinase_dom"/>
</dbReference>
<dbReference type="PROSITE" id="PS50011">
    <property type="entry name" value="PROTEIN_KINASE_DOM"/>
    <property type="match status" value="1"/>
</dbReference>
<evidence type="ECO:0000256" key="7">
    <source>
        <dbReference type="ARBA" id="ARBA00022692"/>
    </source>
</evidence>
<evidence type="ECO:0000256" key="15">
    <source>
        <dbReference type="ARBA" id="ARBA00023180"/>
    </source>
</evidence>
<dbReference type="FunFam" id="1.10.510.10:FF:000240">
    <property type="entry name" value="Lectin-domain containing receptor kinase A4.3"/>
    <property type="match status" value="1"/>
</dbReference>
<dbReference type="GO" id="GO:0004674">
    <property type="term" value="F:protein serine/threonine kinase activity"/>
    <property type="evidence" value="ECO:0007669"/>
    <property type="project" value="UniProtKB-KW"/>
</dbReference>
<dbReference type="PANTHER" id="PTHR27003">
    <property type="entry name" value="OS07G0166700 PROTEIN"/>
    <property type="match status" value="1"/>
</dbReference>
<dbReference type="Pfam" id="PF07714">
    <property type="entry name" value="PK_Tyr_Ser-Thr"/>
    <property type="match status" value="1"/>
</dbReference>
<keyword evidence="9 16" id="KW-0547">Nucleotide-binding</keyword>
<evidence type="ECO:0000256" key="10">
    <source>
        <dbReference type="ARBA" id="ARBA00022777"/>
    </source>
</evidence>
<name>A0A9R1VJU3_LACSA</name>
<evidence type="ECO:0000256" key="3">
    <source>
        <dbReference type="ARBA" id="ARBA00010217"/>
    </source>
</evidence>
<dbReference type="OrthoDB" id="4062651at2759"/>
<evidence type="ECO:0000256" key="13">
    <source>
        <dbReference type="ARBA" id="ARBA00023136"/>
    </source>
</evidence>
<keyword evidence="20" id="KW-1185">Reference proteome</keyword>
<dbReference type="InterPro" id="IPR045272">
    <property type="entry name" value="ANXUR1/2-like"/>
</dbReference>
<dbReference type="Gene3D" id="3.30.200.20">
    <property type="entry name" value="Phosphorylase Kinase, domain 1"/>
    <property type="match status" value="1"/>
</dbReference>
<dbReference type="SUPFAM" id="SSF56112">
    <property type="entry name" value="Protein kinase-like (PK-like)"/>
    <property type="match status" value="1"/>
</dbReference>
<evidence type="ECO:0000256" key="14">
    <source>
        <dbReference type="ARBA" id="ARBA00023170"/>
    </source>
</evidence>
<evidence type="ECO:0000256" key="1">
    <source>
        <dbReference type="ARBA" id="ARBA00004251"/>
    </source>
</evidence>
<keyword evidence="12" id="KW-1133">Transmembrane helix</keyword>
<dbReference type="InterPro" id="IPR008271">
    <property type="entry name" value="Ser/Thr_kinase_AS"/>
</dbReference>